<dbReference type="Proteomes" id="UP000886501">
    <property type="component" value="Unassembled WGS sequence"/>
</dbReference>
<reference evidence="1" key="1">
    <citation type="submission" date="2019-10" db="EMBL/GenBank/DDBJ databases">
        <authorList>
            <consortium name="DOE Joint Genome Institute"/>
            <person name="Kuo A."/>
            <person name="Miyauchi S."/>
            <person name="Kiss E."/>
            <person name="Drula E."/>
            <person name="Kohler A."/>
            <person name="Sanchez-Garcia M."/>
            <person name="Andreopoulos B."/>
            <person name="Barry K.W."/>
            <person name="Bonito G."/>
            <person name="Buee M."/>
            <person name="Carver A."/>
            <person name="Chen C."/>
            <person name="Cichocki N."/>
            <person name="Clum A."/>
            <person name="Culley D."/>
            <person name="Crous P.W."/>
            <person name="Fauchery L."/>
            <person name="Girlanda M."/>
            <person name="Hayes R."/>
            <person name="Keri Z."/>
            <person name="Labutti K."/>
            <person name="Lipzen A."/>
            <person name="Lombard V."/>
            <person name="Magnuson J."/>
            <person name="Maillard F."/>
            <person name="Morin E."/>
            <person name="Murat C."/>
            <person name="Nolan M."/>
            <person name="Ohm R."/>
            <person name="Pangilinan J."/>
            <person name="Pereira M."/>
            <person name="Perotto S."/>
            <person name="Peter M."/>
            <person name="Riley R."/>
            <person name="Sitrit Y."/>
            <person name="Stielow B."/>
            <person name="Szollosi G."/>
            <person name="Zifcakova L."/>
            <person name="Stursova M."/>
            <person name="Spatafora J.W."/>
            <person name="Tedersoo L."/>
            <person name="Vaario L.-M."/>
            <person name="Yamada A."/>
            <person name="Yan M."/>
            <person name="Wang P."/>
            <person name="Xu J."/>
            <person name="Bruns T."/>
            <person name="Baldrian P."/>
            <person name="Vilgalys R."/>
            <person name="Henrissat B."/>
            <person name="Grigoriev I.V."/>
            <person name="Hibbett D."/>
            <person name="Nagy L.G."/>
            <person name="Martin F.M."/>
        </authorList>
    </citation>
    <scope>NUCLEOTIDE SEQUENCE</scope>
    <source>
        <strain evidence="1">P2</strain>
    </source>
</reference>
<reference evidence="1" key="2">
    <citation type="journal article" date="2020" name="Nat. Commun.">
        <title>Large-scale genome sequencing of mycorrhizal fungi provides insights into the early evolution of symbiotic traits.</title>
        <authorList>
            <person name="Miyauchi S."/>
            <person name="Kiss E."/>
            <person name="Kuo A."/>
            <person name="Drula E."/>
            <person name="Kohler A."/>
            <person name="Sanchez-Garcia M."/>
            <person name="Morin E."/>
            <person name="Andreopoulos B."/>
            <person name="Barry K.W."/>
            <person name="Bonito G."/>
            <person name="Buee M."/>
            <person name="Carver A."/>
            <person name="Chen C."/>
            <person name="Cichocki N."/>
            <person name="Clum A."/>
            <person name="Culley D."/>
            <person name="Crous P.W."/>
            <person name="Fauchery L."/>
            <person name="Girlanda M."/>
            <person name="Hayes R.D."/>
            <person name="Keri Z."/>
            <person name="LaButti K."/>
            <person name="Lipzen A."/>
            <person name="Lombard V."/>
            <person name="Magnuson J."/>
            <person name="Maillard F."/>
            <person name="Murat C."/>
            <person name="Nolan M."/>
            <person name="Ohm R.A."/>
            <person name="Pangilinan J."/>
            <person name="Pereira M.F."/>
            <person name="Perotto S."/>
            <person name="Peter M."/>
            <person name="Pfister S."/>
            <person name="Riley R."/>
            <person name="Sitrit Y."/>
            <person name="Stielow J.B."/>
            <person name="Szollosi G."/>
            <person name="Zifcakova L."/>
            <person name="Stursova M."/>
            <person name="Spatafora J.W."/>
            <person name="Tedersoo L."/>
            <person name="Vaario L.M."/>
            <person name="Yamada A."/>
            <person name="Yan M."/>
            <person name="Wang P."/>
            <person name="Xu J."/>
            <person name="Bruns T."/>
            <person name="Baldrian P."/>
            <person name="Vilgalys R."/>
            <person name="Dunand C."/>
            <person name="Henrissat B."/>
            <person name="Grigoriev I.V."/>
            <person name="Hibbett D."/>
            <person name="Nagy L.G."/>
            <person name="Martin F.M."/>
        </authorList>
    </citation>
    <scope>NUCLEOTIDE SEQUENCE</scope>
    <source>
        <strain evidence="1">P2</strain>
    </source>
</reference>
<name>A0ACB6Z4Y1_THEGA</name>
<evidence type="ECO:0000313" key="1">
    <source>
        <dbReference type="EMBL" id="KAF9644622.1"/>
    </source>
</evidence>
<protein>
    <submittedName>
        <fullName evidence="1">Alpha/beta-hydrolase</fullName>
    </submittedName>
</protein>
<keyword evidence="2" id="KW-1185">Reference proteome</keyword>
<sequence>MSPKAAPYGTWSSPITSDAVVGNAIRISSIFTDPLTSSVYHVEVRPSEGGRCVVVDTNEGKDIFGPAWNARSRVQEYGGGAAIAYGGVVYFSDFSDLKVYAVDVEKGGEPIVVTPENKNHRFADFTVSPTHPHLLIAILEDHTHPCPSEVETSLILIDTSTRTVSPVVSGADFYASPRFSPDGKYLVWQQWWHPNMPWQGAEIYVAKVSVSSDGEKIELGEKMLVGGVKGQVSAAYPFWISNETVLFTSDVSGYQNPWSYSTLTGKSVPVLPIPVEKDFSLPGRLLGESYSAILDEKGEKVLYSVMQVGRAVLHVLDVKSGAVTEIESPYVDILSVCSITKTGEVFFIGGQSSVPSEIVSTTLSPTTPSPSPSLKTLKSTSSSITSSFPPGIVSIAQSITIKVPPNGDPVYVNYYPPTNPEYSGGVDGEKPPCVFDAHGGPTGISNQVLSWGKQYFTSRGWAWADVNYGGSYGYGRKYIDRLQGEWGVSEVRDCILAAKHLSSSLNLIDSSRIFIRGGSAGGYTVLVAISNPPSDIPSGFKWTGATSLYGISDLRRLAEDTHKFESQYLNGLMGGSYEEIPEVYKERSPISHVDKIDTPLLILQGTADVVVPPSQAELILDALEERGKKVQYILFEGEGHGWSKAESIKTGLEAELSWYEDLIGVTKETKM</sequence>
<evidence type="ECO:0000313" key="2">
    <source>
        <dbReference type="Proteomes" id="UP000886501"/>
    </source>
</evidence>
<comment type="caution">
    <text evidence="1">The sequence shown here is derived from an EMBL/GenBank/DDBJ whole genome shotgun (WGS) entry which is preliminary data.</text>
</comment>
<proteinExistence type="predicted"/>
<dbReference type="EMBL" id="MU118127">
    <property type="protein sequence ID" value="KAF9644622.1"/>
    <property type="molecule type" value="Genomic_DNA"/>
</dbReference>
<gene>
    <name evidence="1" type="ORF">BDM02DRAFT_3211372</name>
</gene>
<organism evidence="1 2">
    <name type="scientific">Thelephora ganbajun</name>
    <name type="common">Ganba fungus</name>
    <dbReference type="NCBI Taxonomy" id="370292"/>
    <lineage>
        <taxon>Eukaryota</taxon>
        <taxon>Fungi</taxon>
        <taxon>Dikarya</taxon>
        <taxon>Basidiomycota</taxon>
        <taxon>Agaricomycotina</taxon>
        <taxon>Agaricomycetes</taxon>
        <taxon>Thelephorales</taxon>
        <taxon>Thelephoraceae</taxon>
        <taxon>Thelephora</taxon>
    </lineage>
</organism>
<accession>A0ACB6Z4Y1</accession>